<evidence type="ECO:0000313" key="2">
    <source>
        <dbReference type="Proteomes" id="UP000694920"/>
    </source>
</evidence>
<evidence type="ECO:0000313" key="3">
    <source>
        <dbReference type="RefSeq" id="XP_015595954.1"/>
    </source>
</evidence>
<dbReference type="RefSeq" id="XP_015595955.1">
    <property type="nucleotide sequence ID" value="XM_015740469.2"/>
</dbReference>
<keyword evidence="2" id="KW-1185">Reference proteome</keyword>
<dbReference type="CDD" id="cd14947">
    <property type="entry name" value="NBR1_like"/>
    <property type="match status" value="1"/>
</dbReference>
<dbReference type="InterPro" id="IPR009060">
    <property type="entry name" value="UBA-like_sf"/>
</dbReference>
<dbReference type="GO" id="GO:0000407">
    <property type="term" value="C:phagophore assembly site"/>
    <property type="evidence" value="ECO:0007669"/>
    <property type="project" value="TreeGrafter"/>
</dbReference>
<dbReference type="Pfam" id="PF14555">
    <property type="entry name" value="UBA_4"/>
    <property type="match status" value="1"/>
</dbReference>
<feature type="domain" description="Nbr1 FW" evidence="1">
    <location>
        <begin position="81"/>
        <end position="178"/>
    </location>
</feature>
<dbReference type="Pfam" id="PF16158">
    <property type="entry name" value="N_BRCA1_IG"/>
    <property type="match status" value="1"/>
</dbReference>
<dbReference type="GO" id="GO:0043130">
    <property type="term" value="F:ubiquitin binding"/>
    <property type="evidence" value="ECO:0007669"/>
    <property type="project" value="TreeGrafter"/>
</dbReference>
<dbReference type="InterPro" id="IPR032350">
    <property type="entry name" value="Nbr1_FW"/>
</dbReference>
<dbReference type="InterPro" id="IPR039517">
    <property type="entry name" value="C6orf106_UBA-like"/>
</dbReference>
<dbReference type="RefSeq" id="XP_015595954.1">
    <property type="nucleotide sequence ID" value="XM_015740468.2"/>
</dbReference>
<accession>A0AAJ7BWB6</accession>
<dbReference type="PANTHER" id="PTHR20930">
    <property type="entry name" value="OVARIAN CARCINOMA ANTIGEN CA125-RELATED"/>
    <property type="match status" value="1"/>
</dbReference>
<dbReference type="Gene3D" id="2.60.40.10">
    <property type="entry name" value="Immunoglobulins"/>
    <property type="match status" value="1"/>
</dbReference>
<name>A0AAJ7BWB6_CEPCN</name>
<proteinExistence type="predicted"/>
<dbReference type="InterPro" id="IPR013783">
    <property type="entry name" value="Ig-like_fold"/>
</dbReference>
<protein>
    <submittedName>
        <fullName evidence="3 4">Uncharacterized protein C6orf106 homolog</fullName>
    </submittedName>
</protein>
<sequence>MDVDNEFDQHLLHQFSCLGTTDKDDLVKQLQKLLAGSHLNEATATFFLDMNNWNLQAAICSYFDFESPFKLPCMTLLCDSTIGEGESIPPNTKFRKSWKVQNSGTEAWPEGIYLQHTGGVQMGDWTRVAVPSLAPKDNTEIGVELTSPAEFGVFQSKWRMTTTNGSYFGDIIWVIITVSETGTLAVTQQLHQLSTSQSNDVQMC</sequence>
<dbReference type="KEGG" id="ccin:107268083"/>
<dbReference type="GO" id="GO:0016236">
    <property type="term" value="P:macroautophagy"/>
    <property type="evidence" value="ECO:0007669"/>
    <property type="project" value="TreeGrafter"/>
</dbReference>
<evidence type="ECO:0000313" key="4">
    <source>
        <dbReference type="RefSeq" id="XP_015595955.1"/>
    </source>
</evidence>
<dbReference type="SUPFAM" id="SSF46934">
    <property type="entry name" value="UBA-like"/>
    <property type="match status" value="1"/>
</dbReference>
<gene>
    <name evidence="3 4" type="primary">LOC107268083</name>
</gene>
<dbReference type="Gene3D" id="1.10.8.10">
    <property type="entry name" value="DNA helicase RuvA subunit, C-terminal domain"/>
    <property type="match status" value="1"/>
</dbReference>
<organism evidence="2 4">
    <name type="scientific">Cephus cinctus</name>
    <name type="common">Wheat stem sawfly</name>
    <dbReference type="NCBI Taxonomy" id="211228"/>
    <lineage>
        <taxon>Eukaryota</taxon>
        <taxon>Metazoa</taxon>
        <taxon>Ecdysozoa</taxon>
        <taxon>Arthropoda</taxon>
        <taxon>Hexapoda</taxon>
        <taxon>Insecta</taxon>
        <taxon>Pterygota</taxon>
        <taxon>Neoptera</taxon>
        <taxon>Endopterygota</taxon>
        <taxon>Hymenoptera</taxon>
        <taxon>Cephoidea</taxon>
        <taxon>Cephidae</taxon>
        <taxon>Cephus</taxon>
    </lineage>
</organism>
<dbReference type="Proteomes" id="UP000694920">
    <property type="component" value="Unplaced"/>
</dbReference>
<dbReference type="PANTHER" id="PTHR20930:SF0">
    <property type="entry name" value="PROTEIN ILRUN"/>
    <property type="match status" value="1"/>
</dbReference>
<dbReference type="GeneID" id="107268083"/>
<evidence type="ECO:0000259" key="1">
    <source>
        <dbReference type="Pfam" id="PF16158"/>
    </source>
</evidence>
<reference evidence="3 4" key="1">
    <citation type="submission" date="2025-04" db="UniProtKB">
        <authorList>
            <consortium name="RefSeq"/>
        </authorList>
    </citation>
    <scope>IDENTIFICATION</scope>
</reference>
<dbReference type="CDD" id="cd14349">
    <property type="entry name" value="UBA_CF106"/>
    <property type="match status" value="1"/>
</dbReference>
<dbReference type="AlphaFoldDB" id="A0AAJ7BWB6"/>